<keyword evidence="2" id="KW-0413">Isomerase</keyword>
<dbReference type="PANTHER" id="PTHR21600">
    <property type="entry name" value="MITOCHONDRIAL RNA PSEUDOURIDINE SYNTHASE"/>
    <property type="match status" value="1"/>
</dbReference>
<protein>
    <submittedName>
        <fullName evidence="5">Uncharacterized protein</fullName>
    </submittedName>
</protein>
<dbReference type="AlphaFoldDB" id="A0A381V923"/>
<dbReference type="Gene3D" id="3.30.2350.10">
    <property type="entry name" value="Pseudouridine synthase"/>
    <property type="match status" value="1"/>
</dbReference>
<evidence type="ECO:0000313" key="5">
    <source>
        <dbReference type="EMBL" id="SVA36644.1"/>
    </source>
</evidence>
<dbReference type="SUPFAM" id="SSF55174">
    <property type="entry name" value="Alpha-L RNA-binding motif"/>
    <property type="match status" value="1"/>
</dbReference>
<accession>A0A381V923</accession>
<feature type="domain" description="RNA-binding S4" evidence="4">
    <location>
        <begin position="5"/>
        <end position="37"/>
    </location>
</feature>
<comment type="similarity">
    <text evidence="1">Belongs to the pseudouridine synthase RluA family.</text>
</comment>
<organism evidence="5">
    <name type="scientific">marine metagenome</name>
    <dbReference type="NCBI Taxonomy" id="408172"/>
    <lineage>
        <taxon>unclassified sequences</taxon>
        <taxon>metagenomes</taxon>
        <taxon>ecological metagenomes</taxon>
    </lineage>
</organism>
<evidence type="ECO:0000259" key="4">
    <source>
        <dbReference type="Pfam" id="PF01479"/>
    </source>
</evidence>
<dbReference type="PROSITE" id="PS01129">
    <property type="entry name" value="PSI_RLU"/>
    <property type="match status" value="1"/>
</dbReference>
<dbReference type="CDD" id="cd02869">
    <property type="entry name" value="PseudoU_synth_RluA_like"/>
    <property type="match status" value="1"/>
</dbReference>
<dbReference type="Pfam" id="PF00849">
    <property type="entry name" value="PseudoU_synth_2"/>
    <property type="match status" value="1"/>
</dbReference>
<evidence type="ECO:0000259" key="3">
    <source>
        <dbReference type="Pfam" id="PF00849"/>
    </source>
</evidence>
<dbReference type="Pfam" id="PF01479">
    <property type="entry name" value="S4"/>
    <property type="match status" value="1"/>
</dbReference>
<dbReference type="InterPro" id="IPR006224">
    <property type="entry name" value="PsdUridine_synth_RluA-like_CS"/>
</dbReference>
<name>A0A381V923_9ZZZZ</name>
<dbReference type="PANTHER" id="PTHR21600:SF44">
    <property type="entry name" value="RIBOSOMAL LARGE SUBUNIT PSEUDOURIDINE SYNTHASE D"/>
    <property type="match status" value="1"/>
</dbReference>
<dbReference type="InterPro" id="IPR020103">
    <property type="entry name" value="PsdUridine_synth_cat_dom_sf"/>
</dbReference>
<evidence type="ECO:0000256" key="1">
    <source>
        <dbReference type="ARBA" id="ARBA00010876"/>
    </source>
</evidence>
<dbReference type="GO" id="GO:0000455">
    <property type="term" value="P:enzyme-directed rRNA pseudouridine synthesis"/>
    <property type="evidence" value="ECO:0007669"/>
    <property type="project" value="TreeGrafter"/>
</dbReference>
<dbReference type="GO" id="GO:0003723">
    <property type="term" value="F:RNA binding"/>
    <property type="evidence" value="ECO:0007669"/>
    <property type="project" value="InterPro"/>
</dbReference>
<dbReference type="InterPro" id="IPR036986">
    <property type="entry name" value="S4_RNA-bd_sf"/>
</dbReference>
<reference evidence="5" key="1">
    <citation type="submission" date="2018-05" db="EMBL/GenBank/DDBJ databases">
        <authorList>
            <person name="Lanie J.A."/>
            <person name="Ng W.-L."/>
            <person name="Kazmierczak K.M."/>
            <person name="Andrzejewski T.M."/>
            <person name="Davidsen T.M."/>
            <person name="Wayne K.J."/>
            <person name="Tettelin H."/>
            <person name="Glass J.I."/>
            <person name="Rusch D."/>
            <person name="Podicherti R."/>
            <person name="Tsui H.-C.T."/>
            <person name="Winkler M.E."/>
        </authorList>
    </citation>
    <scope>NUCLEOTIDE SEQUENCE</scope>
</reference>
<dbReference type="SUPFAM" id="SSF55120">
    <property type="entry name" value="Pseudouridine synthase"/>
    <property type="match status" value="1"/>
</dbReference>
<dbReference type="NCBIfam" id="TIGR00005">
    <property type="entry name" value="rluA_subfam"/>
    <property type="match status" value="1"/>
</dbReference>
<dbReference type="InterPro" id="IPR002942">
    <property type="entry name" value="S4_RNA-bd"/>
</dbReference>
<evidence type="ECO:0000256" key="2">
    <source>
        <dbReference type="ARBA" id="ARBA00023235"/>
    </source>
</evidence>
<dbReference type="InterPro" id="IPR006145">
    <property type="entry name" value="PsdUridine_synth_RsuA/RluA"/>
</dbReference>
<sequence length="299" mass="33638">MTDLSRSQIQKMIRDGLVLVNGKESKTGLKLDGNETIQYSFPNRTPELNRITPEDIPLNILHEDEDMIAVNKSAGMVVHPGVGKRNHTLVNGLAFHFETLSDLNGVLRPGIVHRLDENTSGVILVAKNNQSHSNLAAQFENRTIQKEYLAITWNNWKETEGQIDAAIGRMRADPTSYVINKVGKRAITDYKVINQGKILSEVAFYPKTGRTHQIRVHSASMNHPIFGDEKYGGGINKAKGFIPEITRCLKEMLNKLNRHALHARKISFLHPRTQNKIEIEAPIPEDMQQLMEGMKVIHG</sequence>
<proteinExistence type="inferred from homology"/>
<feature type="domain" description="Pseudouridine synthase RsuA/RluA-like" evidence="3">
    <location>
        <begin position="67"/>
        <end position="219"/>
    </location>
</feature>
<dbReference type="EMBL" id="UINC01008129">
    <property type="protein sequence ID" value="SVA36644.1"/>
    <property type="molecule type" value="Genomic_DNA"/>
</dbReference>
<dbReference type="GO" id="GO:0009982">
    <property type="term" value="F:pseudouridine synthase activity"/>
    <property type="evidence" value="ECO:0007669"/>
    <property type="project" value="InterPro"/>
</dbReference>
<dbReference type="CDD" id="cd00165">
    <property type="entry name" value="S4"/>
    <property type="match status" value="1"/>
</dbReference>
<dbReference type="PROSITE" id="PS50889">
    <property type="entry name" value="S4"/>
    <property type="match status" value="1"/>
</dbReference>
<gene>
    <name evidence="5" type="ORF">METZ01_LOCUS89498</name>
</gene>
<dbReference type="InterPro" id="IPR050188">
    <property type="entry name" value="RluA_PseudoU_synthase"/>
</dbReference>
<dbReference type="Gene3D" id="3.10.290.10">
    <property type="entry name" value="RNA-binding S4 domain"/>
    <property type="match status" value="1"/>
</dbReference>
<dbReference type="InterPro" id="IPR006225">
    <property type="entry name" value="PsdUridine_synth_RluC/D"/>
</dbReference>